<dbReference type="KEGG" id="plen:EIM92_18655"/>
<dbReference type="InterPro" id="IPR000182">
    <property type="entry name" value="GNAT_dom"/>
</dbReference>
<organism evidence="2 3">
    <name type="scientific">Paenibacillus lentus</name>
    <dbReference type="NCBI Taxonomy" id="1338368"/>
    <lineage>
        <taxon>Bacteria</taxon>
        <taxon>Bacillati</taxon>
        <taxon>Bacillota</taxon>
        <taxon>Bacilli</taxon>
        <taxon>Bacillales</taxon>
        <taxon>Paenibacillaceae</taxon>
        <taxon>Paenibacillus</taxon>
    </lineage>
</organism>
<name>A0A3Q8S632_9BACL</name>
<dbReference type="Pfam" id="PF00583">
    <property type="entry name" value="Acetyltransf_1"/>
    <property type="match status" value="1"/>
</dbReference>
<dbReference type="EMBL" id="CP034248">
    <property type="protein sequence ID" value="AZK47936.1"/>
    <property type="molecule type" value="Genomic_DNA"/>
</dbReference>
<dbReference type="OrthoDB" id="62792at2"/>
<accession>A0A3Q8S632</accession>
<feature type="domain" description="N-acetyltransferase" evidence="1">
    <location>
        <begin position="153"/>
        <end position="292"/>
    </location>
</feature>
<sequence length="292" mass="34413">MRTIFRNYDHSYYDTVCNFLIEISKDDRRHMNWNWSRWEWMVFHPDFNNELSNKIGLWFNNNELVGMTTYDHYFGEAFFAVKKGYSGLEKNVLEYAVNNFSDGDGLGIAVNDTDTKTIDLLRSYQFERNNNIENILECTFESFCFEYAIPQGIVIKSLDLKSDLYKHQKVLWLGFGHDGMMPNDETTINQQKRMLSAPHLNSYLHTVAENEEGEYVAYCGCWYNLNTDYAYIEPVCTIPQYRNKGLGRAVLLEALKRCGTLGARKAYVISDDHFYKSLGFYQHSHYTFYWHK</sequence>
<dbReference type="PROSITE" id="PS51186">
    <property type="entry name" value="GNAT"/>
    <property type="match status" value="1"/>
</dbReference>
<dbReference type="RefSeq" id="WP_125084104.1">
    <property type="nucleotide sequence ID" value="NZ_CP034248.1"/>
</dbReference>
<keyword evidence="3" id="KW-1185">Reference proteome</keyword>
<dbReference type="SUPFAM" id="SSF55729">
    <property type="entry name" value="Acyl-CoA N-acyltransferases (Nat)"/>
    <property type="match status" value="1"/>
</dbReference>
<protein>
    <submittedName>
        <fullName evidence="2">N-acetyltransferase</fullName>
    </submittedName>
</protein>
<evidence type="ECO:0000313" key="3">
    <source>
        <dbReference type="Proteomes" id="UP000273145"/>
    </source>
</evidence>
<dbReference type="Proteomes" id="UP000273145">
    <property type="component" value="Chromosome"/>
</dbReference>
<keyword evidence="2" id="KW-0808">Transferase</keyword>
<dbReference type="InterPro" id="IPR016181">
    <property type="entry name" value="Acyl_CoA_acyltransferase"/>
</dbReference>
<evidence type="ECO:0000313" key="2">
    <source>
        <dbReference type="EMBL" id="AZK47936.1"/>
    </source>
</evidence>
<dbReference type="AlphaFoldDB" id="A0A3Q8S632"/>
<dbReference type="CDD" id="cd04301">
    <property type="entry name" value="NAT_SF"/>
    <property type="match status" value="1"/>
</dbReference>
<gene>
    <name evidence="2" type="ORF">EIM92_18655</name>
</gene>
<proteinExistence type="predicted"/>
<dbReference type="Gene3D" id="3.40.630.30">
    <property type="match status" value="1"/>
</dbReference>
<reference evidence="2 3" key="1">
    <citation type="submission" date="2018-11" db="EMBL/GenBank/DDBJ databases">
        <title>Genome sequencing of Paenibacillus lentus DSM25539(T).</title>
        <authorList>
            <person name="Kook J.-K."/>
            <person name="Park S.-N."/>
            <person name="Lim Y.K."/>
        </authorList>
    </citation>
    <scope>NUCLEOTIDE SEQUENCE [LARGE SCALE GENOMIC DNA]</scope>
    <source>
        <strain evidence="2 3">DSM 25539</strain>
    </source>
</reference>
<dbReference type="GO" id="GO:0016747">
    <property type="term" value="F:acyltransferase activity, transferring groups other than amino-acyl groups"/>
    <property type="evidence" value="ECO:0007669"/>
    <property type="project" value="InterPro"/>
</dbReference>
<evidence type="ECO:0000259" key="1">
    <source>
        <dbReference type="PROSITE" id="PS51186"/>
    </source>
</evidence>